<feature type="compositionally biased region" description="Basic and acidic residues" evidence="1">
    <location>
        <begin position="65"/>
        <end position="82"/>
    </location>
</feature>
<dbReference type="AlphaFoldDB" id="A0A699QXQ3"/>
<organism evidence="2">
    <name type="scientific">Tanacetum cinerariifolium</name>
    <name type="common">Dalmatian daisy</name>
    <name type="synonym">Chrysanthemum cinerariifolium</name>
    <dbReference type="NCBI Taxonomy" id="118510"/>
    <lineage>
        <taxon>Eukaryota</taxon>
        <taxon>Viridiplantae</taxon>
        <taxon>Streptophyta</taxon>
        <taxon>Embryophyta</taxon>
        <taxon>Tracheophyta</taxon>
        <taxon>Spermatophyta</taxon>
        <taxon>Magnoliopsida</taxon>
        <taxon>eudicotyledons</taxon>
        <taxon>Gunneridae</taxon>
        <taxon>Pentapetalae</taxon>
        <taxon>asterids</taxon>
        <taxon>campanulids</taxon>
        <taxon>Asterales</taxon>
        <taxon>Asteraceae</taxon>
        <taxon>Asteroideae</taxon>
        <taxon>Anthemideae</taxon>
        <taxon>Anthemidinae</taxon>
        <taxon>Tanacetum</taxon>
    </lineage>
</organism>
<keyword evidence="2" id="KW-0418">Kinase</keyword>
<proteinExistence type="predicted"/>
<evidence type="ECO:0000313" key="2">
    <source>
        <dbReference type="EMBL" id="GFC77956.1"/>
    </source>
</evidence>
<evidence type="ECO:0000256" key="1">
    <source>
        <dbReference type="SAM" id="MobiDB-lite"/>
    </source>
</evidence>
<feature type="region of interest" description="Disordered" evidence="1">
    <location>
        <begin position="58"/>
        <end position="82"/>
    </location>
</feature>
<dbReference type="GO" id="GO:0016301">
    <property type="term" value="F:kinase activity"/>
    <property type="evidence" value="ECO:0007669"/>
    <property type="project" value="UniProtKB-KW"/>
</dbReference>
<reference evidence="2" key="1">
    <citation type="journal article" date="2019" name="Sci. Rep.">
        <title>Draft genome of Tanacetum cinerariifolium, the natural source of mosquito coil.</title>
        <authorList>
            <person name="Yamashiro T."/>
            <person name="Shiraishi A."/>
            <person name="Satake H."/>
            <person name="Nakayama K."/>
        </authorList>
    </citation>
    <scope>NUCLEOTIDE SEQUENCE</scope>
</reference>
<keyword evidence="2" id="KW-0808">Transferase</keyword>
<dbReference type="EMBL" id="BKCJ011063429">
    <property type="protein sequence ID" value="GFC77956.1"/>
    <property type="molecule type" value="Genomic_DNA"/>
</dbReference>
<protein>
    <submittedName>
        <fullName evidence="2">Protein kinase, ATP binding site-containing protein</fullName>
    </submittedName>
</protein>
<gene>
    <name evidence="2" type="ORF">Tci_849926</name>
</gene>
<comment type="caution">
    <text evidence="2">The sequence shown here is derived from an EMBL/GenBank/DDBJ whole genome shotgun (WGS) entry which is preliminary data.</text>
</comment>
<accession>A0A699QXQ3</accession>
<sequence length="82" mass="9426">MLQFHIIKSTSKYNFILGRTTLQKFNMKVGTIKLVVEFQTWAGVTTIKSDYPGREVSFPAAMEESNTREITRDPTLRDTPKD</sequence>
<name>A0A699QXQ3_TANCI</name>